<protein>
    <submittedName>
        <fullName evidence="2">Uncharacterized protein</fullName>
    </submittedName>
</protein>
<keyword evidence="3" id="KW-1185">Reference proteome</keyword>
<reference evidence="2 3" key="1">
    <citation type="journal article" date="2024" name="J Genomics">
        <title>Draft genome sequencing and assembly of Favolaschia claudopus CIRM-BRFM 2984 isolated from oak limbs.</title>
        <authorList>
            <person name="Navarro D."/>
            <person name="Drula E."/>
            <person name="Chaduli D."/>
            <person name="Cazenave R."/>
            <person name="Ahrendt S."/>
            <person name="Wang J."/>
            <person name="Lipzen A."/>
            <person name="Daum C."/>
            <person name="Barry K."/>
            <person name="Grigoriev I.V."/>
            <person name="Favel A."/>
            <person name="Rosso M.N."/>
            <person name="Martin F."/>
        </authorList>
    </citation>
    <scope>NUCLEOTIDE SEQUENCE [LARGE SCALE GENOMIC DNA]</scope>
    <source>
        <strain evidence="2 3">CIRM-BRFM 2984</strain>
    </source>
</reference>
<feature type="compositionally biased region" description="Low complexity" evidence="1">
    <location>
        <begin position="235"/>
        <end position="250"/>
    </location>
</feature>
<sequence length="330" mass="36694">MSSMKVTDLEDTTPPSLDQVVLAGGTHTHFVLFSTSSGYTDTPIKLLRFPAQGHRSEACAATPHDVRANNRHGQLPRAVEHDDSEDEERQAYGQPLRQPELSPHIQARRSVDQDKTALARMKEEGGGGGKKRRTDYRSTYPPLPRPQNPQTPAESQTGVRWTRFRQSTSRHHSTILSYATPSRPTHHLHLVKRGGIPRALEQDLYSKRRTLDLKAPGKQIRIRIDRLLHHRTSLSAKSPAAKPAHSSPRPTLLSSTRLFPLDPVCYQIRRAAQFVSICAPSSDPRSPSFTVRMAYGVAAAEDPHCTRRRGRAGGVGGHEDIDTLPNCTCR</sequence>
<comment type="caution">
    <text evidence="2">The sequence shown here is derived from an EMBL/GenBank/DDBJ whole genome shotgun (WGS) entry which is preliminary data.</text>
</comment>
<evidence type="ECO:0000313" key="2">
    <source>
        <dbReference type="EMBL" id="KAK7019578.1"/>
    </source>
</evidence>
<feature type="region of interest" description="Disordered" evidence="1">
    <location>
        <begin position="57"/>
        <end position="159"/>
    </location>
</feature>
<feature type="compositionally biased region" description="Basic and acidic residues" evidence="1">
    <location>
        <begin position="109"/>
        <end position="125"/>
    </location>
</feature>
<dbReference type="Proteomes" id="UP001362999">
    <property type="component" value="Unassembled WGS sequence"/>
</dbReference>
<evidence type="ECO:0000313" key="3">
    <source>
        <dbReference type="Proteomes" id="UP001362999"/>
    </source>
</evidence>
<name>A0AAW0B1Z5_9AGAR</name>
<dbReference type="AlphaFoldDB" id="A0AAW0B1Z5"/>
<dbReference type="EMBL" id="JAWWNJ010000043">
    <property type="protein sequence ID" value="KAK7019578.1"/>
    <property type="molecule type" value="Genomic_DNA"/>
</dbReference>
<proteinExistence type="predicted"/>
<evidence type="ECO:0000256" key="1">
    <source>
        <dbReference type="SAM" id="MobiDB-lite"/>
    </source>
</evidence>
<accession>A0AAW0B1Z5</accession>
<gene>
    <name evidence="2" type="ORF">R3P38DRAFT_3273270</name>
</gene>
<organism evidence="2 3">
    <name type="scientific">Favolaschia claudopus</name>
    <dbReference type="NCBI Taxonomy" id="2862362"/>
    <lineage>
        <taxon>Eukaryota</taxon>
        <taxon>Fungi</taxon>
        <taxon>Dikarya</taxon>
        <taxon>Basidiomycota</taxon>
        <taxon>Agaricomycotina</taxon>
        <taxon>Agaricomycetes</taxon>
        <taxon>Agaricomycetidae</taxon>
        <taxon>Agaricales</taxon>
        <taxon>Marasmiineae</taxon>
        <taxon>Mycenaceae</taxon>
        <taxon>Favolaschia</taxon>
    </lineage>
</organism>
<feature type="region of interest" description="Disordered" evidence="1">
    <location>
        <begin position="233"/>
        <end position="253"/>
    </location>
</feature>